<evidence type="ECO:0008006" key="4">
    <source>
        <dbReference type="Google" id="ProtNLM"/>
    </source>
</evidence>
<feature type="compositionally biased region" description="Polar residues" evidence="1">
    <location>
        <begin position="563"/>
        <end position="583"/>
    </location>
</feature>
<evidence type="ECO:0000313" key="3">
    <source>
        <dbReference type="Proteomes" id="UP001355207"/>
    </source>
</evidence>
<sequence length="924" mass="102108">MSRPGTFRSMSSDKSLPSLKAGGLGLDLSGRGASRETMVSGLGLELNPRSIRSATPQFIPLRQSPISATNIPLSSPSILSLSPSTPVASSSPSSSAYPFPYKHHNHNQSTSTVMNRSTSTLTPISSPSVPASPSMSISTAPPEISLSFTPKKKVGFGKSSVTAESIRSERTFTKQYQPIQKDGVTNNPPEGSLSKKRSSSQLLLGIGKGLNRVGSVMRRNTEGNDTTKTSGKKGSTDNRNSSRKGTRRKTTDDWQDGWEKVDAIGENGDVGIGRPFDIGHDLHVSPDLSDLPEEWLESLKAQGMTESDLLLISAARKKQHETSKLPLGTSSKLPQAPFSAMPSRLANTSYQDKTFEMSDVVIIERPSGLLRKFSFEHKLPETPTRSGKVPSANQSDLITNEPNKELIPRRRNKRFSNQIQAFRESTFGLGEEDEGEWGKSILDSAWSKSTSPVSITSSQSIIGKGKMKEEKDDRIPIPPEPTTFTSPSFSSKGESRHTAIRTLSDKPSLESMPRSPPPPARPRKSPSSVNLPQSGQSKPTPPKSHEIRAYQPRRSSESFGVHYNTSMSHSKSSIGSEIITPSNSMEHGLDYRQEDLDHIADDTGDDNEYEEQIRKTMNRLGMSERPPVNQKQLYNQDPHNDLIDDHTGETGNLLERYRSDPHISLPSSAIQSRSVTPDLPIPSIPMDLNLNLNLNNDGNIKITYNQSLYGSSSTSASPCYSNQSSPKLKNREIALRQDNFNHIQQNEKDQWHYLNLQSKEDKVNDDGYRNIRSDHGLNENFMRRLNLDNISSEERSSIALSILSLRTSTSIQSLHENELHSATVKTAYRLSPINELNQNPFTMWQSNDQTTYMLGRNKLNQHDNSPRSDKDINIRKIEENSDSASIDVFSNWGSDENSNGGEGEVEAKDAMDALGEAARRLRSL</sequence>
<feature type="compositionally biased region" description="Polar residues" evidence="1">
    <location>
        <begin position="107"/>
        <end position="116"/>
    </location>
</feature>
<feature type="compositionally biased region" description="Polar residues" evidence="1">
    <location>
        <begin position="529"/>
        <end position="538"/>
    </location>
</feature>
<name>A0AAX4JPH5_9TREE</name>
<feature type="compositionally biased region" description="Basic and acidic residues" evidence="1">
    <location>
        <begin position="466"/>
        <end position="475"/>
    </location>
</feature>
<protein>
    <recommendedName>
        <fullName evidence="4">CRIB domain-containing protein</fullName>
    </recommendedName>
</protein>
<feature type="compositionally biased region" description="Basic and acidic residues" evidence="1">
    <location>
        <begin position="493"/>
        <end position="508"/>
    </location>
</feature>
<dbReference type="Proteomes" id="UP001355207">
    <property type="component" value="Chromosome 2"/>
</dbReference>
<keyword evidence="3" id="KW-1185">Reference proteome</keyword>
<dbReference type="RefSeq" id="XP_066074059.1">
    <property type="nucleotide sequence ID" value="XM_066217962.1"/>
</dbReference>
<feature type="compositionally biased region" description="Low complexity" evidence="1">
    <location>
        <begin position="117"/>
        <end position="138"/>
    </location>
</feature>
<feature type="compositionally biased region" description="Low complexity" evidence="1">
    <location>
        <begin position="223"/>
        <end position="233"/>
    </location>
</feature>
<dbReference type="EMBL" id="CP144099">
    <property type="protein sequence ID" value="WWC87296.1"/>
    <property type="molecule type" value="Genomic_DNA"/>
</dbReference>
<feature type="region of interest" description="Disordered" evidence="1">
    <location>
        <begin position="448"/>
        <end position="583"/>
    </location>
</feature>
<organism evidence="2 3">
    <name type="scientific">Kwoniella dendrophila CBS 6074</name>
    <dbReference type="NCBI Taxonomy" id="1295534"/>
    <lineage>
        <taxon>Eukaryota</taxon>
        <taxon>Fungi</taxon>
        <taxon>Dikarya</taxon>
        <taxon>Basidiomycota</taxon>
        <taxon>Agaricomycotina</taxon>
        <taxon>Tremellomycetes</taxon>
        <taxon>Tremellales</taxon>
        <taxon>Cryptococcaceae</taxon>
        <taxon>Kwoniella</taxon>
    </lineage>
</organism>
<feature type="compositionally biased region" description="Low complexity" evidence="1">
    <location>
        <begin position="448"/>
        <end position="462"/>
    </location>
</feature>
<accession>A0AAX4JPH5</accession>
<dbReference type="GeneID" id="91092856"/>
<feature type="compositionally biased region" description="Low complexity" evidence="1">
    <location>
        <begin position="482"/>
        <end position="491"/>
    </location>
</feature>
<evidence type="ECO:0000256" key="1">
    <source>
        <dbReference type="SAM" id="MobiDB-lite"/>
    </source>
</evidence>
<feature type="region of interest" description="Disordered" evidence="1">
    <location>
        <begin position="1"/>
        <end position="32"/>
    </location>
</feature>
<feature type="region of interest" description="Disordered" evidence="1">
    <location>
        <begin position="79"/>
        <end position="254"/>
    </location>
</feature>
<dbReference type="AlphaFoldDB" id="A0AAX4JPH5"/>
<evidence type="ECO:0000313" key="2">
    <source>
        <dbReference type="EMBL" id="WWC87296.1"/>
    </source>
</evidence>
<gene>
    <name evidence="2" type="ORF">L201_002184</name>
</gene>
<proteinExistence type="predicted"/>
<feature type="compositionally biased region" description="Polar residues" evidence="1">
    <location>
        <begin position="173"/>
        <end position="189"/>
    </location>
</feature>
<feature type="compositionally biased region" description="Low complexity" evidence="1">
    <location>
        <begin position="79"/>
        <end position="100"/>
    </location>
</feature>
<reference evidence="2 3" key="1">
    <citation type="submission" date="2024-01" db="EMBL/GenBank/DDBJ databases">
        <title>Comparative genomics of Cryptococcus and Kwoniella reveals pathogenesis evolution and contrasting modes of karyotype evolution via chromosome fusion or intercentromeric recombination.</title>
        <authorList>
            <person name="Coelho M.A."/>
            <person name="David-Palma M."/>
            <person name="Shea T."/>
            <person name="Bowers K."/>
            <person name="McGinley-Smith S."/>
            <person name="Mohammad A.W."/>
            <person name="Gnirke A."/>
            <person name="Yurkov A.M."/>
            <person name="Nowrousian M."/>
            <person name="Sun S."/>
            <person name="Cuomo C.A."/>
            <person name="Heitman J."/>
        </authorList>
    </citation>
    <scope>NUCLEOTIDE SEQUENCE [LARGE SCALE GENOMIC DNA]</scope>
    <source>
        <strain evidence="2 3">CBS 6074</strain>
    </source>
</reference>